<dbReference type="SUPFAM" id="SSF53098">
    <property type="entry name" value="Ribonuclease H-like"/>
    <property type="match status" value="1"/>
</dbReference>
<gene>
    <name evidence="2" type="ORF">FRX94_11045</name>
</gene>
<dbReference type="InterPro" id="IPR012337">
    <property type="entry name" value="RNaseH-like_sf"/>
</dbReference>
<organism evidence="2 3">
    <name type="scientific">Corynebacterium canis</name>
    <dbReference type="NCBI Taxonomy" id="679663"/>
    <lineage>
        <taxon>Bacteria</taxon>
        <taxon>Bacillati</taxon>
        <taxon>Actinomycetota</taxon>
        <taxon>Actinomycetes</taxon>
        <taxon>Mycobacteriales</taxon>
        <taxon>Corynebacteriaceae</taxon>
        <taxon>Corynebacterium</taxon>
    </lineage>
</organism>
<name>A0A5C5UB62_9CORY</name>
<feature type="domain" description="YprB ribonuclease H-like" evidence="1">
    <location>
        <begin position="369"/>
        <end position="464"/>
    </location>
</feature>
<dbReference type="Proteomes" id="UP000320791">
    <property type="component" value="Unassembled WGS sequence"/>
</dbReference>
<dbReference type="Pfam" id="PF13482">
    <property type="entry name" value="RNase_H_2"/>
    <property type="match status" value="1"/>
</dbReference>
<protein>
    <submittedName>
        <fullName evidence="2">TM0106 family RecB-like putative nuclease</fullName>
    </submittedName>
</protein>
<proteinExistence type="predicted"/>
<dbReference type="OrthoDB" id="3274988at2"/>
<dbReference type="RefSeq" id="WP_146325401.1">
    <property type="nucleotide sequence ID" value="NZ_BAABLR010000064.1"/>
</dbReference>
<dbReference type="EMBL" id="VOHM01000029">
    <property type="protein sequence ID" value="TWT22742.1"/>
    <property type="molecule type" value="Genomic_DNA"/>
</dbReference>
<reference evidence="2 3" key="1">
    <citation type="submission" date="2019-08" db="EMBL/GenBank/DDBJ databases">
        <authorList>
            <person name="Lei W."/>
        </authorList>
    </citation>
    <scope>NUCLEOTIDE SEQUENCE [LARGE SCALE GENOMIC DNA]</scope>
    <source>
        <strain evidence="2 3">CCUG 58627</strain>
    </source>
</reference>
<sequence length="477" mass="52801">MTYLLGCRYRSVQRRRFPNVPPTEVSRQRAARALQGRREALSLLPTAPLPGDFMRISVSGERETRAALDAGANVITDAEFVVAGVRVHIDALIRTPNGYLPVVVSSHRVARPAPMLKQEVIPTRRLGLGTPHIEGWKLRNHAADSFRLALADRALRELGLASGKGGAIGQDPTLTFIMRTEPLQAGLSLALEVPEPSVPRRVKECRSCRYWFDCHEQLAARDDISLLFSGDTGAKYADRGITTVQQLIDAHLAQASVLAQAWRDGIPALRRHDRVTAPRFDVEIDIDLEAYLDIGAYLWGVFDGQTYIPFVTWGKLGGMEEARNFAQFWSWLQQRRKEAAAAGQSFAAFCYSNHGENHWLRSSARRFAGVAGVPTLEEVNAFIASPNWIDVFQLVRAQLLGPEGLGLKVVAPVAGFHWEGDLDGEASVEAYRQAINENDFVMREQLLRYNRDDCAATAAVRDWLSKGAPGAPIADVR</sequence>
<evidence type="ECO:0000259" key="1">
    <source>
        <dbReference type="Pfam" id="PF13482"/>
    </source>
</evidence>
<evidence type="ECO:0000313" key="2">
    <source>
        <dbReference type="EMBL" id="TWT22742.1"/>
    </source>
</evidence>
<dbReference type="AlphaFoldDB" id="A0A5C5UB62"/>
<dbReference type="NCBIfam" id="TIGR03491">
    <property type="entry name" value="TM0106 family RecB-like putative nuclease"/>
    <property type="match status" value="1"/>
</dbReference>
<evidence type="ECO:0000313" key="3">
    <source>
        <dbReference type="Proteomes" id="UP000320791"/>
    </source>
</evidence>
<keyword evidence="3" id="KW-1185">Reference proteome</keyword>
<dbReference type="InterPro" id="IPR038720">
    <property type="entry name" value="YprB_RNase_H-like_dom"/>
</dbReference>
<comment type="caution">
    <text evidence="2">The sequence shown here is derived from an EMBL/GenBank/DDBJ whole genome shotgun (WGS) entry which is preliminary data.</text>
</comment>
<accession>A0A5C5UB62</accession>
<dbReference type="InterPro" id="IPR019993">
    <property type="entry name" value="RecB_nuclease_TM0106_put"/>
</dbReference>